<feature type="non-terminal residue" evidence="2">
    <location>
        <position position="1"/>
    </location>
</feature>
<feature type="region of interest" description="Disordered" evidence="1">
    <location>
        <begin position="40"/>
        <end position="86"/>
    </location>
</feature>
<dbReference type="AlphaFoldDB" id="A0A1D1Y8H1"/>
<name>A0A1D1Y8H1_9ARAE</name>
<evidence type="ECO:0000313" key="2">
    <source>
        <dbReference type="EMBL" id="JAT50922.1"/>
    </source>
</evidence>
<feature type="compositionally biased region" description="Low complexity" evidence="1">
    <location>
        <begin position="68"/>
        <end position="77"/>
    </location>
</feature>
<proteinExistence type="predicted"/>
<protein>
    <submittedName>
        <fullName evidence="2">Lateral signaling target protein 2</fullName>
    </submittedName>
</protein>
<gene>
    <name evidence="2" type="primary">AAEL005241</name>
    <name evidence="2" type="ORF">g.105418</name>
</gene>
<accession>A0A1D1Y8H1</accession>
<organism evidence="2">
    <name type="scientific">Anthurium amnicola</name>
    <dbReference type="NCBI Taxonomy" id="1678845"/>
    <lineage>
        <taxon>Eukaryota</taxon>
        <taxon>Viridiplantae</taxon>
        <taxon>Streptophyta</taxon>
        <taxon>Embryophyta</taxon>
        <taxon>Tracheophyta</taxon>
        <taxon>Spermatophyta</taxon>
        <taxon>Magnoliopsida</taxon>
        <taxon>Liliopsida</taxon>
        <taxon>Araceae</taxon>
        <taxon>Pothoideae</taxon>
        <taxon>Potheae</taxon>
        <taxon>Anthurium</taxon>
    </lineage>
</organism>
<evidence type="ECO:0000256" key="1">
    <source>
        <dbReference type="SAM" id="MobiDB-lite"/>
    </source>
</evidence>
<sequence>YYYYYYYHYYKQVLIGRPLRLLLFPLFFFLWFLSPPVQSTTENYSPHTLPLRRDAAPTAPTHAGASGGVPPAAAAAAAGGGGGGSSVDVSFTKKLAGESWIDLNLPAPMDEEVEMSVVSDWEQ</sequence>
<dbReference type="EMBL" id="GDJX01017014">
    <property type="protein sequence ID" value="JAT50922.1"/>
    <property type="molecule type" value="Transcribed_RNA"/>
</dbReference>
<reference evidence="2" key="1">
    <citation type="submission" date="2015-07" db="EMBL/GenBank/DDBJ databases">
        <title>Transcriptome Assembly of Anthurium amnicola.</title>
        <authorList>
            <person name="Suzuki J."/>
        </authorList>
    </citation>
    <scope>NUCLEOTIDE SEQUENCE</scope>
</reference>